<name>Q0ABV1_ALKEH</name>
<protein>
    <recommendedName>
        <fullName evidence="1">Phasin domain-containing protein</fullName>
    </recommendedName>
</protein>
<proteinExistence type="predicted"/>
<dbReference type="KEGG" id="aeh:Mlg_0331"/>
<sequence length="121" mass="13554">MQDQMMNQMQEMMSPVRKLNALMLDNTEKLVSFQLDRARSYADLGIKQMRAALEVNDSKGLQSFMNEQTKLASTLSQQLTDDAKTLAAMGEQFGKELQEVSKENVSTLQETATKATSRKSA</sequence>
<accession>Q0ABV1</accession>
<evidence type="ECO:0000259" key="1">
    <source>
        <dbReference type="Pfam" id="PF09361"/>
    </source>
</evidence>
<gene>
    <name evidence="2" type="ordered locus">Mlg_0331</name>
</gene>
<dbReference type="HOGENOM" id="CLU_142800_1_0_6"/>
<dbReference type="InterPro" id="IPR014176">
    <property type="entry name" value="Phasin_subfam-3"/>
</dbReference>
<dbReference type="NCBIfam" id="TIGR02809">
    <property type="entry name" value="phasin_3"/>
    <property type="match status" value="1"/>
</dbReference>
<dbReference type="OrthoDB" id="6197742at2"/>
<dbReference type="InterPro" id="IPR018968">
    <property type="entry name" value="Phasin"/>
</dbReference>
<organism evidence="2 3">
    <name type="scientific">Alkalilimnicola ehrlichii (strain ATCC BAA-1101 / DSM 17681 / MLHE-1)</name>
    <dbReference type="NCBI Taxonomy" id="187272"/>
    <lineage>
        <taxon>Bacteria</taxon>
        <taxon>Pseudomonadati</taxon>
        <taxon>Pseudomonadota</taxon>
        <taxon>Gammaproteobacteria</taxon>
        <taxon>Chromatiales</taxon>
        <taxon>Ectothiorhodospiraceae</taxon>
        <taxon>Alkalilimnicola</taxon>
    </lineage>
</organism>
<dbReference type="Proteomes" id="UP000001962">
    <property type="component" value="Chromosome"/>
</dbReference>
<dbReference type="RefSeq" id="WP_011628082.1">
    <property type="nucleotide sequence ID" value="NC_008340.1"/>
</dbReference>
<reference evidence="3" key="1">
    <citation type="submission" date="2006-08" db="EMBL/GenBank/DDBJ databases">
        <title>Complete sequence of Alkalilimnicola ehrilichei MLHE-1.</title>
        <authorList>
            <person name="Copeland A."/>
            <person name="Lucas S."/>
            <person name="Lapidus A."/>
            <person name="Barry K."/>
            <person name="Detter J.C."/>
            <person name="Glavina del Rio T."/>
            <person name="Hammon N."/>
            <person name="Israni S."/>
            <person name="Dalin E."/>
            <person name="Tice H."/>
            <person name="Pitluck S."/>
            <person name="Sims D."/>
            <person name="Brettin T."/>
            <person name="Bruce D."/>
            <person name="Han C."/>
            <person name="Tapia R."/>
            <person name="Gilna P."/>
            <person name="Schmutz J."/>
            <person name="Larimer F."/>
            <person name="Land M."/>
            <person name="Hauser L."/>
            <person name="Kyrpides N."/>
            <person name="Mikhailova N."/>
            <person name="Oremland R.S."/>
            <person name="Hoeft S.E."/>
            <person name="Switzer-Blum J."/>
            <person name="Kulp T."/>
            <person name="King G."/>
            <person name="Tabita R."/>
            <person name="Witte B."/>
            <person name="Santini J.M."/>
            <person name="Basu P."/>
            <person name="Hollibaugh J.T."/>
            <person name="Xie G."/>
            <person name="Stolz J.F."/>
            <person name="Richardson P."/>
        </authorList>
    </citation>
    <scope>NUCLEOTIDE SEQUENCE [LARGE SCALE GENOMIC DNA]</scope>
    <source>
        <strain evidence="3">ATCC BAA-1101 / DSM 17681 / MLHE-1</strain>
    </source>
</reference>
<dbReference type="Pfam" id="PF09361">
    <property type="entry name" value="Phasin_2"/>
    <property type="match status" value="1"/>
</dbReference>
<evidence type="ECO:0000313" key="2">
    <source>
        <dbReference type="EMBL" id="ABI55686.1"/>
    </source>
</evidence>
<feature type="domain" description="Phasin" evidence="1">
    <location>
        <begin position="3"/>
        <end position="105"/>
    </location>
</feature>
<keyword evidence="3" id="KW-1185">Reference proteome</keyword>
<evidence type="ECO:0000313" key="3">
    <source>
        <dbReference type="Proteomes" id="UP000001962"/>
    </source>
</evidence>
<dbReference type="EMBL" id="CP000453">
    <property type="protein sequence ID" value="ABI55686.1"/>
    <property type="molecule type" value="Genomic_DNA"/>
</dbReference>
<dbReference type="eggNOG" id="ENOG5032X90">
    <property type="taxonomic scope" value="Bacteria"/>
</dbReference>
<dbReference type="AlphaFoldDB" id="Q0ABV1"/>